<dbReference type="SUPFAM" id="SSF52833">
    <property type="entry name" value="Thioredoxin-like"/>
    <property type="match status" value="1"/>
</dbReference>
<dbReference type="NCBIfam" id="TIGR00365">
    <property type="entry name" value="Grx4 family monothiol glutaredoxin"/>
    <property type="match status" value="1"/>
</dbReference>
<dbReference type="GO" id="GO:0051537">
    <property type="term" value="F:2 iron, 2 sulfur cluster binding"/>
    <property type="evidence" value="ECO:0007669"/>
    <property type="project" value="UniProtKB-KW"/>
</dbReference>
<evidence type="ECO:0000259" key="8">
    <source>
        <dbReference type="Pfam" id="PF01738"/>
    </source>
</evidence>
<protein>
    <recommendedName>
        <fullName evidence="6">Monothiol glutaredoxin-5, mitochondrial</fullName>
    </recommendedName>
</protein>
<evidence type="ECO:0000259" key="7">
    <source>
        <dbReference type="Pfam" id="PF00462"/>
    </source>
</evidence>
<keyword evidence="2" id="KW-0479">Metal-binding</keyword>
<evidence type="ECO:0000256" key="6">
    <source>
        <dbReference type="ARBA" id="ARBA00067618"/>
    </source>
</evidence>
<dbReference type="FunFam" id="3.40.30.10:FF:000005">
    <property type="entry name" value="Glutaredoxin 5"/>
    <property type="match status" value="1"/>
</dbReference>
<dbReference type="InterPro" id="IPR033658">
    <property type="entry name" value="GRX_PICOT-like"/>
</dbReference>
<keyword evidence="4" id="KW-0411">Iron-sulfur</keyword>
<keyword evidence="10" id="KW-1185">Reference proteome</keyword>
<evidence type="ECO:0000313" key="10">
    <source>
        <dbReference type="Proteomes" id="UP000757232"/>
    </source>
</evidence>
<gene>
    <name evidence="9" type="ORF">A7U60_g7433</name>
</gene>
<dbReference type="GO" id="GO:0015036">
    <property type="term" value="F:disulfide oxidoreductase activity"/>
    <property type="evidence" value="ECO:0007669"/>
    <property type="project" value="UniProtKB-ARBA"/>
</dbReference>
<evidence type="ECO:0000256" key="2">
    <source>
        <dbReference type="ARBA" id="ARBA00022723"/>
    </source>
</evidence>
<dbReference type="Pfam" id="PF01738">
    <property type="entry name" value="DLH"/>
    <property type="match status" value="1"/>
</dbReference>
<comment type="caution">
    <text evidence="9">The sequence shown here is derived from an EMBL/GenBank/DDBJ whole genome shotgun (WGS) entry which is preliminary data.</text>
</comment>
<dbReference type="InterPro" id="IPR004480">
    <property type="entry name" value="Monothiol_GRX-rel"/>
</dbReference>
<dbReference type="InterPro" id="IPR002109">
    <property type="entry name" value="Glutaredoxin"/>
</dbReference>
<dbReference type="InterPro" id="IPR029058">
    <property type="entry name" value="AB_hydrolase_fold"/>
</dbReference>
<dbReference type="PANTHER" id="PTHR17630:SF44">
    <property type="entry name" value="PROTEIN AIM2"/>
    <property type="match status" value="1"/>
</dbReference>
<proteinExistence type="predicted"/>
<keyword evidence="3" id="KW-0408">Iron</keyword>
<dbReference type="CDD" id="cd03028">
    <property type="entry name" value="GRX_PICOT_like"/>
    <property type="match status" value="1"/>
</dbReference>
<evidence type="ECO:0000256" key="5">
    <source>
        <dbReference type="ARBA" id="ARBA00023284"/>
    </source>
</evidence>
<feature type="domain" description="Glutaredoxin" evidence="7">
    <location>
        <begin position="381"/>
        <end position="447"/>
    </location>
</feature>
<dbReference type="InterPro" id="IPR036249">
    <property type="entry name" value="Thioredoxin-like_sf"/>
</dbReference>
<dbReference type="InterPro" id="IPR002925">
    <property type="entry name" value="Dienelactn_hydro"/>
</dbReference>
<feature type="domain" description="Dienelactone hydrolase" evidence="8">
    <location>
        <begin position="120"/>
        <end position="308"/>
    </location>
</feature>
<evidence type="ECO:0000313" key="9">
    <source>
        <dbReference type="EMBL" id="OCB85424.1"/>
    </source>
</evidence>
<name>A0A9Q5HT69_SANBA</name>
<dbReference type="GO" id="GO:0046872">
    <property type="term" value="F:metal ion binding"/>
    <property type="evidence" value="ECO:0007669"/>
    <property type="project" value="UniProtKB-KW"/>
</dbReference>
<dbReference type="EMBL" id="LNZH02000209">
    <property type="protein sequence ID" value="OCB85424.1"/>
    <property type="molecule type" value="Genomic_DNA"/>
</dbReference>
<dbReference type="GO" id="GO:0044571">
    <property type="term" value="P:[2Fe-2S] cluster assembly"/>
    <property type="evidence" value="ECO:0007669"/>
    <property type="project" value="UniProtKB-ARBA"/>
</dbReference>
<dbReference type="PANTHER" id="PTHR17630">
    <property type="entry name" value="DIENELACTONE HYDROLASE"/>
    <property type="match status" value="1"/>
</dbReference>
<evidence type="ECO:0000256" key="4">
    <source>
        <dbReference type="ARBA" id="ARBA00023014"/>
    </source>
</evidence>
<dbReference type="AlphaFoldDB" id="A0A9Q5HT69"/>
<organism evidence="9 10">
    <name type="scientific">Sanghuangporus baumii</name>
    <name type="common">Phellinus baumii</name>
    <dbReference type="NCBI Taxonomy" id="108892"/>
    <lineage>
        <taxon>Eukaryota</taxon>
        <taxon>Fungi</taxon>
        <taxon>Dikarya</taxon>
        <taxon>Basidiomycota</taxon>
        <taxon>Agaricomycotina</taxon>
        <taxon>Agaricomycetes</taxon>
        <taxon>Hymenochaetales</taxon>
        <taxon>Hymenochaetaceae</taxon>
        <taxon>Sanghuangporus</taxon>
    </lineage>
</organism>
<keyword evidence="5" id="KW-0676">Redox-active center</keyword>
<keyword evidence="1" id="KW-0001">2Fe-2S</keyword>
<dbReference type="SUPFAM" id="SSF53474">
    <property type="entry name" value="alpha/beta-Hydrolases"/>
    <property type="match status" value="1"/>
</dbReference>
<sequence>MSLCQDCVSGVTHEGVPTGKIEEIAGVKTYVAIPPEGTAYDKTKAVLFLPDAFGIDLVNNRLLADDFAKNGFQAYLPDYLNGDPIVELNASFDFPSWLSKHGAEQTRPPLDKVIAALSLESILSIADDFAKNGFQAYLPDYLNGDPIVELNASFDFPSWLAKHGAEQIRPPLDKVIAALKEKGVTSFGATGYCFGGRYVFDLAFDGVIKAAVVSHPSLLQVPEDLEKFKASGVPLLINSCETDQMYPAESQKLGDEILGGGKTETDKYKRAYFPKCVHGFAVRGDLSIPEVKFGKEQAFVNAVQWFKAKLHYGRRYAGVQLSSPSLTLIRRMLFKLSSSWRATSGALGTSRQTVLGPALYRLLSQEARSKLQAAVNEKPLVVFMKGTPDLPQCGFSRAVIQLLDINGVPSEKMQTYDVLENQDLRNDIKEFSEWPTIPQVYVNGEFVGGCDIVIGMHQSGELEKLLREHGVIPESQDKLK</sequence>
<dbReference type="Gene3D" id="3.40.30.10">
    <property type="entry name" value="Glutaredoxin"/>
    <property type="match status" value="1"/>
</dbReference>
<dbReference type="PROSITE" id="PS51354">
    <property type="entry name" value="GLUTAREDOXIN_2"/>
    <property type="match status" value="1"/>
</dbReference>
<dbReference type="OrthoDB" id="415696at2759"/>
<dbReference type="Proteomes" id="UP000757232">
    <property type="component" value="Unassembled WGS sequence"/>
</dbReference>
<accession>A0A9Q5HT69</accession>
<evidence type="ECO:0000256" key="3">
    <source>
        <dbReference type="ARBA" id="ARBA00023004"/>
    </source>
</evidence>
<dbReference type="Gene3D" id="3.40.50.1820">
    <property type="entry name" value="alpha/beta hydrolase"/>
    <property type="match status" value="2"/>
</dbReference>
<dbReference type="Pfam" id="PF00462">
    <property type="entry name" value="Glutaredoxin"/>
    <property type="match status" value="1"/>
</dbReference>
<dbReference type="GO" id="GO:0016787">
    <property type="term" value="F:hydrolase activity"/>
    <property type="evidence" value="ECO:0007669"/>
    <property type="project" value="InterPro"/>
</dbReference>
<reference evidence="9" key="1">
    <citation type="submission" date="2016-06" db="EMBL/GenBank/DDBJ databases">
        <title>Draft Genome sequence of the fungus Inonotus baumii.</title>
        <authorList>
            <person name="Zhu H."/>
            <person name="Lin W."/>
        </authorList>
    </citation>
    <scope>NUCLEOTIDE SEQUENCE</scope>
    <source>
        <strain evidence="9">821</strain>
    </source>
</reference>
<evidence type="ECO:0000256" key="1">
    <source>
        <dbReference type="ARBA" id="ARBA00022714"/>
    </source>
</evidence>